<evidence type="ECO:0000256" key="4">
    <source>
        <dbReference type="ARBA" id="ARBA00022692"/>
    </source>
</evidence>
<gene>
    <name evidence="8" type="ORF">SLS59_006868</name>
</gene>
<name>A0ABR3R2C7_9PLEO</name>
<dbReference type="EMBL" id="JAKIXB020000022">
    <property type="protein sequence ID" value="KAL1598581.1"/>
    <property type="molecule type" value="Genomic_DNA"/>
</dbReference>
<comment type="caution">
    <text evidence="8">The sequence shown here is derived from an EMBL/GenBank/DDBJ whole genome shotgun (WGS) entry which is preliminary data.</text>
</comment>
<evidence type="ECO:0000256" key="5">
    <source>
        <dbReference type="ARBA" id="ARBA00022989"/>
    </source>
</evidence>
<evidence type="ECO:0000256" key="6">
    <source>
        <dbReference type="ARBA" id="ARBA00023136"/>
    </source>
</evidence>
<comment type="similarity">
    <text evidence="2">Belongs to the major facilitator superfamily. TCR/Tet family.</text>
</comment>
<keyword evidence="6 7" id="KW-0472">Membrane</keyword>
<comment type="subcellular location">
    <subcellularLocation>
        <location evidence="1">Membrane</location>
        <topology evidence="1">Multi-pass membrane protein</topology>
    </subcellularLocation>
</comment>
<sequence>MANDGAGVGMFGQAGYAVTQAVVKLEDIAPAIGFITLAQFVGITLSLALANAVLLNESRSEIQQILPDVPLTEIQEAILGARSSLVQSLTPEVQRRVLNAIVNAISDTYILVVVAGALVTTLSVAMRREKLFNAGSAGIVGMG</sequence>
<evidence type="ECO:0000313" key="8">
    <source>
        <dbReference type="EMBL" id="KAL1598581.1"/>
    </source>
</evidence>
<evidence type="ECO:0000313" key="9">
    <source>
        <dbReference type="Proteomes" id="UP001521222"/>
    </source>
</evidence>
<evidence type="ECO:0000256" key="2">
    <source>
        <dbReference type="ARBA" id="ARBA00007520"/>
    </source>
</evidence>
<dbReference type="PANTHER" id="PTHR23501">
    <property type="entry name" value="MAJOR FACILITATOR SUPERFAMILY"/>
    <property type="match status" value="1"/>
</dbReference>
<keyword evidence="3" id="KW-0813">Transport</keyword>
<dbReference type="Proteomes" id="UP001521222">
    <property type="component" value="Unassembled WGS sequence"/>
</dbReference>
<proteinExistence type="inferred from homology"/>
<keyword evidence="4 7" id="KW-0812">Transmembrane</keyword>
<feature type="transmembrane region" description="Helical" evidence="7">
    <location>
        <begin position="104"/>
        <end position="126"/>
    </location>
</feature>
<protein>
    <submittedName>
        <fullName evidence="8">Uncharacterized protein</fullName>
    </submittedName>
</protein>
<organism evidence="8 9">
    <name type="scientific">Nothophoma quercina</name>
    <dbReference type="NCBI Taxonomy" id="749835"/>
    <lineage>
        <taxon>Eukaryota</taxon>
        <taxon>Fungi</taxon>
        <taxon>Dikarya</taxon>
        <taxon>Ascomycota</taxon>
        <taxon>Pezizomycotina</taxon>
        <taxon>Dothideomycetes</taxon>
        <taxon>Pleosporomycetidae</taxon>
        <taxon>Pleosporales</taxon>
        <taxon>Pleosporineae</taxon>
        <taxon>Didymellaceae</taxon>
        <taxon>Nothophoma</taxon>
    </lineage>
</organism>
<feature type="transmembrane region" description="Helical" evidence="7">
    <location>
        <begin position="31"/>
        <end position="55"/>
    </location>
</feature>
<evidence type="ECO:0000256" key="1">
    <source>
        <dbReference type="ARBA" id="ARBA00004141"/>
    </source>
</evidence>
<evidence type="ECO:0000256" key="7">
    <source>
        <dbReference type="SAM" id="Phobius"/>
    </source>
</evidence>
<keyword evidence="9" id="KW-1185">Reference proteome</keyword>
<dbReference type="PANTHER" id="PTHR23501:SF12">
    <property type="entry name" value="MAJOR FACILITATOR SUPERFAMILY (MFS) PROFILE DOMAIN-CONTAINING PROTEIN-RELATED"/>
    <property type="match status" value="1"/>
</dbReference>
<keyword evidence="5 7" id="KW-1133">Transmembrane helix</keyword>
<accession>A0ABR3R2C7</accession>
<reference evidence="8 9" key="1">
    <citation type="submission" date="2024-02" db="EMBL/GenBank/DDBJ databases">
        <title>De novo assembly and annotation of 12 fungi associated with fruit tree decline syndrome in Ontario, Canada.</title>
        <authorList>
            <person name="Sulman M."/>
            <person name="Ellouze W."/>
            <person name="Ilyukhin E."/>
        </authorList>
    </citation>
    <scope>NUCLEOTIDE SEQUENCE [LARGE SCALE GENOMIC DNA]</scope>
    <source>
        <strain evidence="8 9">M97-236</strain>
    </source>
</reference>
<evidence type="ECO:0000256" key="3">
    <source>
        <dbReference type="ARBA" id="ARBA00022448"/>
    </source>
</evidence>